<organism evidence="3 4">
    <name type="scientific">Symbiodinium natans</name>
    <dbReference type="NCBI Taxonomy" id="878477"/>
    <lineage>
        <taxon>Eukaryota</taxon>
        <taxon>Sar</taxon>
        <taxon>Alveolata</taxon>
        <taxon>Dinophyceae</taxon>
        <taxon>Suessiales</taxon>
        <taxon>Symbiodiniaceae</taxon>
        <taxon>Symbiodinium</taxon>
    </lineage>
</organism>
<feature type="region of interest" description="Disordered" evidence="2">
    <location>
        <begin position="805"/>
        <end position="880"/>
    </location>
</feature>
<feature type="compositionally biased region" description="Polar residues" evidence="2">
    <location>
        <begin position="459"/>
        <end position="473"/>
    </location>
</feature>
<keyword evidence="1" id="KW-0175">Coiled coil</keyword>
<feature type="compositionally biased region" description="Low complexity" evidence="2">
    <location>
        <begin position="151"/>
        <end position="162"/>
    </location>
</feature>
<comment type="caution">
    <text evidence="3">The sequence shown here is derived from an EMBL/GenBank/DDBJ whole genome shotgun (WGS) entry which is preliminary data.</text>
</comment>
<sequence>METSEIEAEGDAEERANRRKRDALRGDKPVQFSMFDPVVAYDAISNNWINVAEVAKLGIQAAHKKLGVAREERLELQVSLDNLRQQLRGMQEHHVHQMDIMKIRLEILEKIAKRKKKYRNGQVPTTEQLEQLPRHRMRGGEQTTGGRSLTVSKEPPRSSVRPSKPRGSERRSGQQRDSLSHFLSQEEDDGSSSDDSSVQGITQEQQTLMDKIEPLGRQVEELKTGLRKEGQKSDALHKQIAKQTHHIDMLENRINDELSTRALSLLFRQVVFTDLPATLENFVQDKMLVFRKQVDALDRKMEAESSQRKTAMESVEKKVTGLTGRVGASEETIQAIQALVDSRSSSSEEEEEEQEAKAPDRETGSSFTLESEIEARDVHASAVSPRSSRAAESFLSRPDLHPDLWMAPDAAGHELEVDDGSGSAEDFAQEEAVAEASADEVSGRPCRVSLPLPIAKRQLPSNASSQDPSQVTELSAGVEGGLDEAGVPMPRTRTVETSESSVLGPADDAEGQAETQRTTRWDTSSSIASQFFPRTKTRKGFEEPSPQVSPKSTKGGSTRRRSRLEKTVSQKEQPESGDEELVSPNSMRGIGNRRASRSLQKVEEALTAVIRMKHAGGSEGDKSFSLEDFATSAVNLPIMQEALQAQKEDGDRLREGLLGVSERMGALEATAKELAESVQQLRELSDMREQEASCRLANVEGRTDGEFQRVIALAEERVMSFLRESELERARLWHQMSVLFPRFIQDEEEDADKKMTLTEARMYALDIRLDTLEGGIIRLLARDPQCMPKPRRRYTRRVQDDPDVDLCVANRSPSPQQGKRHTASGVVNRSPSPLQMQGKRNTASGEEGDCATHASVSPSSSPEPRPLQLPTLDQAKPGSRDSKLRELLLRQQDLLDRQVSDDQGHGESRPLPTRPASAAQATTSNGRDLIAHIATALQDPHLHKARHPSSGMSLESAVLDVMEEARSAYDDVAEAMRGLGQSNPNSGRWRAGDAASGRVLEQAQGISHQSAKQRKAFRPWSPPYKPFRPVEHLRGF</sequence>
<gene>
    <name evidence="3" type="ORF">SNAT2548_LOCUS9436</name>
</gene>
<dbReference type="OrthoDB" id="10604685at2759"/>
<feature type="region of interest" description="Disordered" evidence="2">
    <location>
        <begin position="898"/>
        <end position="923"/>
    </location>
</feature>
<evidence type="ECO:0000313" key="3">
    <source>
        <dbReference type="EMBL" id="CAE7231011.1"/>
    </source>
</evidence>
<feature type="region of interest" description="Disordered" evidence="2">
    <location>
        <begin position="1"/>
        <end position="22"/>
    </location>
</feature>
<feature type="compositionally biased region" description="Basic and acidic residues" evidence="2">
    <location>
        <begin position="564"/>
        <end position="574"/>
    </location>
</feature>
<dbReference type="EMBL" id="CAJNDS010000735">
    <property type="protein sequence ID" value="CAE7231011.1"/>
    <property type="molecule type" value="Genomic_DNA"/>
</dbReference>
<evidence type="ECO:0000256" key="1">
    <source>
        <dbReference type="SAM" id="Coils"/>
    </source>
</evidence>
<proteinExistence type="predicted"/>
<feature type="compositionally biased region" description="Acidic residues" evidence="2">
    <location>
        <begin position="1"/>
        <end position="12"/>
    </location>
</feature>
<evidence type="ECO:0000256" key="2">
    <source>
        <dbReference type="SAM" id="MobiDB-lite"/>
    </source>
</evidence>
<feature type="compositionally biased region" description="Polar residues" evidence="2">
    <location>
        <begin position="513"/>
        <end position="529"/>
    </location>
</feature>
<feature type="compositionally biased region" description="Basic and acidic residues" evidence="2">
    <location>
        <begin position="898"/>
        <end position="908"/>
    </location>
</feature>
<keyword evidence="4" id="KW-1185">Reference proteome</keyword>
<feature type="region of interest" description="Disordered" evidence="2">
    <location>
        <begin position="339"/>
        <end position="389"/>
    </location>
</feature>
<protein>
    <submittedName>
        <fullName evidence="3">Uncharacterized protein</fullName>
    </submittedName>
</protein>
<feature type="coiled-coil region" evidence="1">
    <location>
        <begin position="66"/>
        <end position="93"/>
    </location>
</feature>
<feature type="region of interest" description="Disordered" evidence="2">
    <location>
        <begin position="453"/>
        <end position="598"/>
    </location>
</feature>
<accession>A0A812KNV8</accession>
<feature type="compositionally biased region" description="Polar residues" evidence="2">
    <location>
        <begin position="825"/>
        <end position="844"/>
    </location>
</feature>
<name>A0A812KNV8_9DINO</name>
<reference evidence="3" key="1">
    <citation type="submission" date="2021-02" db="EMBL/GenBank/DDBJ databases">
        <authorList>
            <person name="Dougan E. K."/>
            <person name="Rhodes N."/>
            <person name="Thang M."/>
            <person name="Chan C."/>
        </authorList>
    </citation>
    <scope>NUCLEOTIDE SEQUENCE</scope>
</reference>
<feature type="region of interest" description="Disordered" evidence="2">
    <location>
        <begin position="116"/>
        <end position="200"/>
    </location>
</feature>
<dbReference type="AlphaFoldDB" id="A0A812KNV8"/>
<feature type="compositionally biased region" description="Low complexity" evidence="2">
    <location>
        <begin position="380"/>
        <end position="389"/>
    </location>
</feature>
<evidence type="ECO:0000313" key="4">
    <source>
        <dbReference type="Proteomes" id="UP000604046"/>
    </source>
</evidence>
<feature type="region of interest" description="Disordered" evidence="2">
    <location>
        <begin position="978"/>
        <end position="1024"/>
    </location>
</feature>
<dbReference type="Proteomes" id="UP000604046">
    <property type="component" value="Unassembled WGS sequence"/>
</dbReference>